<dbReference type="EMBL" id="BGPR01010351">
    <property type="protein sequence ID" value="GBN45713.1"/>
    <property type="molecule type" value="Genomic_DNA"/>
</dbReference>
<organism evidence="1 2">
    <name type="scientific">Araneus ventricosus</name>
    <name type="common">Orbweaver spider</name>
    <name type="synonym">Epeira ventricosa</name>
    <dbReference type="NCBI Taxonomy" id="182803"/>
    <lineage>
        <taxon>Eukaryota</taxon>
        <taxon>Metazoa</taxon>
        <taxon>Ecdysozoa</taxon>
        <taxon>Arthropoda</taxon>
        <taxon>Chelicerata</taxon>
        <taxon>Arachnida</taxon>
        <taxon>Araneae</taxon>
        <taxon>Araneomorphae</taxon>
        <taxon>Entelegynae</taxon>
        <taxon>Araneoidea</taxon>
        <taxon>Araneidae</taxon>
        <taxon>Araneus</taxon>
    </lineage>
</organism>
<accession>A0A4Y2P3Y2</accession>
<proteinExistence type="predicted"/>
<sequence length="201" mass="23539">MCLNALKKKIGWKTRVYAPSWFRIKVHNSTKDGARPLWHFISSPLYLPKKYRDIIEPVISRNAYFAAPENTLLAMLTDERYHIGNLAARRINKAREIRPDYNCVRRFVFPAVKFRATNYVDLIDWQACNVTPPTVLRHISSHELLKMIQDDVPMDVWDFIKFPSHTQAVQRIMKLVTEASRKRVGPQNRDGFIKTTVESRK</sequence>
<gene>
    <name evidence="1" type="ORF">AVEN_42012_1</name>
</gene>
<comment type="caution">
    <text evidence="1">The sequence shown here is derived from an EMBL/GenBank/DDBJ whole genome shotgun (WGS) entry which is preliminary data.</text>
</comment>
<dbReference type="Proteomes" id="UP000499080">
    <property type="component" value="Unassembled WGS sequence"/>
</dbReference>
<dbReference type="PANTHER" id="PTHR46409">
    <property type="entry name" value="HTH PSQ-TYPE DOMAIN-CONTAINING PROTEIN"/>
    <property type="match status" value="1"/>
</dbReference>
<name>A0A4Y2P3Y2_ARAVE</name>
<evidence type="ECO:0000313" key="1">
    <source>
        <dbReference type="EMBL" id="GBN45713.1"/>
    </source>
</evidence>
<keyword evidence="2" id="KW-1185">Reference proteome</keyword>
<dbReference type="PANTHER" id="PTHR46409:SF1">
    <property type="entry name" value="HTH PSQ-TYPE DOMAIN-CONTAINING PROTEIN"/>
    <property type="match status" value="1"/>
</dbReference>
<protein>
    <submittedName>
        <fullName evidence="1">Uncharacterized protein</fullName>
    </submittedName>
</protein>
<evidence type="ECO:0000313" key="2">
    <source>
        <dbReference type="Proteomes" id="UP000499080"/>
    </source>
</evidence>
<dbReference type="AlphaFoldDB" id="A0A4Y2P3Y2"/>
<reference evidence="1 2" key="1">
    <citation type="journal article" date="2019" name="Sci. Rep.">
        <title>Orb-weaving spider Araneus ventricosus genome elucidates the spidroin gene catalogue.</title>
        <authorList>
            <person name="Kono N."/>
            <person name="Nakamura H."/>
            <person name="Ohtoshi R."/>
            <person name="Moran D.A.P."/>
            <person name="Shinohara A."/>
            <person name="Yoshida Y."/>
            <person name="Fujiwara M."/>
            <person name="Mori M."/>
            <person name="Tomita M."/>
            <person name="Arakawa K."/>
        </authorList>
    </citation>
    <scope>NUCLEOTIDE SEQUENCE [LARGE SCALE GENOMIC DNA]</scope>
</reference>